<comment type="similarity">
    <text evidence="2">Belongs to the class-II aminoacyl-tRNA synthetase family.</text>
</comment>
<gene>
    <name evidence="14" type="ORF">HII31_02262</name>
</gene>
<comment type="caution">
    <text evidence="14">The sequence shown here is derived from an EMBL/GenBank/DDBJ whole genome shotgun (WGS) entry which is preliminary data.</text>
</comment>
<accession>A0A8H6RSR4</accession>
<keyword evidence="6 14" id="KW-0436">Ligase</keyword>
<dbReference type="InterPro" id="IPR050062">
    <property type="entry name" value="Pro-tRNA_synthetase"/>
</dbReference>
<evidence type="ECO:0000256" key="7">
    <source>
        <dbReference type="ARBA" id="ARBA00022741"/>
    </source>
</evidence>
<dbReference type="AlphaFoldDB" id="A0A8H6RSR4"/>
<evidence type="ECO:0000256" key="8">
    <source>
        <dbReference type="ARBA" id="ARBA00022840"/>
    </source>
</evidence>
<evidence type="ECO:0000256" key="12">
    <source>
        <dbReference type="ARBA" id="ARBA00047671"/>
    </source>
</evidence>
<proteinExistence type="inferred from homology"/>
<evidence type="ECO:0000256" key="6">
    <source>
        <dbReference type="ARBA" id="ARBA00022598"/>
    </source>
</evidence>
<evidence type="ECO:0000313" key="15">
    <source>
        <dbReference type="Proteomes" id="UP000660729"/>
    </source>
</evidence>
<dbReference type="PRINTS" id="PR01046">
    <property type="entry name" value="TRNASYNTHPRO"/>
</dbReference>
<comment type="catalytic activity">
    <reaction evidence="12">
        <text>tRNA(Pro) + L-proline + ATP = L-prolyl-tRNA(Pro) + AMP + diphosphate</text>
        <dbReference type="Rhea" id="RHEA:14305"/>
        <dbReference type="Rhea" id="RHEA-COMP:9700"/>
        <dbReference type="Rhea" id="RHEA-COMP:9702"/>
        <dbReference type="ChEBI" id="CHEBI:30616"/>
        <dbReference type="ChEBI" id="CHEBI:33019"/>
        <dbReference type="ChEBI" id="CHEBI:60039"/>
        <dbReference type="ChEBI" id="CHEBI:78442"/>
        <dbReference type="ChEBI" id="CHEBI:78532"/>
        <dbReference type="ChEBI" id="CHEBI:456215"/>
        <dbReference type="EC" id="6.1.1.15"/>
    </reaction>
</comment>
<name>A0A8H6RSR4_9PEZI</name>
<dbReference type="SUPFAM" id="SSF55681">
    <property type="entry name" value="Class II aaRS and biotin synthetases"/>
    <property type="match status" value="1"/>
</dbReference>
<evidence type="ECO:0000259" key="13">
    <source>
        <dbReference type="PROSITE" id="PS50862"/>
    </source>
</evidence>
<dbReference type="GO" id="GO:0004827">
    <property type="term" value="F:proline-tRNA ligase activity"/>
    <property type="evidence" value="ECO:0007669"/>
    <property type="project" value="UniProtKB-EC"/>
</dbReference>
<dbReference type="PANTHER" id="PTHR42753">
    <property type="entry name" value="MITOCHONDRIAL RIBOSOME PROTEIN L39/PROLYL-TRNA LIGASE FAMILY MEMBER"/>
    <property type="match status" value="1"/>
</dbReference>
<dbReference type="PANTHER" id="PTHR42753:SF2">
    <property type="entry name" value="PROLINE--TRNA LIGASE"/>
    <property type="match status" value="1"/>
</dbReference>
<dbReference type="GO" id="GO:0005524">
    <property type="term" value="F:ATP binding"/>
    <property type="evidence" value="ECO:0007669"/>
    <property type="project" value="UniProtKB-KW"/>
</dbReference>
<dbReference type="Gene3D" id="3.30.930.10">
    <property type="entry name" value="Bira Bifunctional Protein, Domain 2"/>
    <property type="match status" value="2"/>
</dbReference>
<comment type="subcellular location">
    <subcellularLocation>
        <location evidence="1">Cytoplasm</location>
    </subcellularLocation>
</comment>
<evidence type="ECO:0000256" key="5">
    <source>
        <dbReference type="ARBA" id="ARBA00022490"/>
    </source>
</evidence>
<dbReference type="EMBL" id="JABCIY010000025">
    <property type="protein sequence ID" value="KAF7196534.1"/>
    <property type="molecule type" value="Genomic_DNA"/>
</dbReference>
<sequence length="620" mass="69842">PPAQKRGLIAFREGQLSRATRDALSKSVLLPRLRKLDARNRLSTFWTPTQSKKKSSTGDVHEDGHDLLVRAGFLRQAQPGIFHTLPLGLRVLNKVETLIDKHMHSLGASKLALSSLSSQDLWEKSGRLDGRNSELFQLTDRKDAKHLLAPTHEEEVTNIVKHAVHSYKDLPLRLYQVSRKYRDEARPRQGLLRGREFIMKDLYTFDLTEEHAMETYNAVQKAYKAFFDDLNLPYLVATADSGSMGGNHSHEYHFVSQRGEDTIIKCSACSMSVNEELYVGKHDATSESSDVKHDVAVWAGPVLRKLEKKLTKPRSEQEAAQFEQTYGQAWPEYEEAYSLEASKRTAGGQVESVLKVYFPQDCELNLHAIKRLHSSLETSNADPQKWLNAHKEHCIHLRDPRISESQCYLPDIDQSGSEPLRVTEAPFLLTKARESDTCPECGARALQLHQAIEIGHTFHLGSRYSEPLEATIKDASNEPIAIEMGCHGVGVSRLVGAMATMLADAKGLNWPIVIAPFRMVLVGTGSSSADEVVELYDYVMHHIQNMSGNMDFDAVIDDRERPLGWKLNDADLIGYPFIVILGKAWKDRKAVELQSRRLGVREEVEVEDLAQRIISYSQKL</sequence>
<dbReference type="OrthoDB" id="10267474at2759"/>
<reference evidence="14" key="1">
    <citation type="submission" date="2020-04" db="EMBL/GenBank/DDBJ databases">
        <title>Draft genome resource of the tomato pathogen Pseudocercospora fuligena.</title>
        <authorList>
            <person name="Zaccaron A."/>
        </authorList>
    </citation>
    <scope>NUCLEOTIDE SEQUENCE</scope>
    <source>
        <strain evidence="14">PF001</strain>
    </source>
</reference>
<dbReference type="FunFam" id="3.30.930.10:FF:000066">
    <property type="entry name" value="Proline--tRNA ligase"/>
    <property type="match status" value="1"/>
</dbReference>
<keyword evidence="7" id="KW-0547">Nucleotide-binding</keyword>
<evidence type="ECO:0000256" key="2">
    <source>
        <dbReference type="ARBA" id="ARBA00008226"/>
    </source>
</evidence>
<dbReference type="GO" id="GO:0006433">
    <property type="term" value="P:prolyl-tRNA aminoacylation"/>
    <property type="evidence" value="ECO:0007669"/>
    <property type="project" value="InterPro"/>
</dbReference>
<dbReference type="Pfam" id="PF03129">
    <property type="entry name" value="HGTP_anticodon"/>
    <property type="match status" value="1"/>
</dbReference>
<keyword evidence="5" id="KW-0963">Cytoplasm</keyword>
<dbReference type="InterPro" id="IPR002314">
    <property type="entry name" value="aa-tRNA-synt_IIb"/>
</dbReference>
<evidence type="ECO:0000256" key="1">
    <source>
        <dbReference type="ARBA" id="ARBA00004496"/>
    </source>
</evidence>
<organism evidence="14 15">
    <name type="scientific">Pseudocercospora fuligena</name>
    <dbReference type="NCBI Taxonomy" id="685502"/>
    <lineage>
        <taxon>Eukaryota</taxon>
        <taxon>Fungi</taxon>
        <taxon>Dikarya</taxon>
        <taxon>Ascomycota</taxon>
        <taxon>Pezizomycotina</taxon>
        <taxon>Dothideomycetes</taxon>
        <taxon>Dothideomycetidae</taxon>
        <taxon>Mycosphaerellales</taxon>
        <taxon>Mycosphaerellaceae</taxon>
        <taxon>Pseudocercospora</taxon>
    </lineage>
</organism>
<feature type="non-terminal residue" evidence="14">
    <location>
        <position position="620"/>
    </location>
</feature>
<dbReference type="Proteomes" id="UP000660729">
    <property type="component" value="Unassembled WGS sequence"/>
</dbReference>
<keyword evidence="15" id="KW-1185">Reference proteome</keyword>
<dbReference type="InterPro" id="IPR006195">
    <property type="entry name" value="aa-tRNA-synth_II"/>
</dbReference>
<keyword evidence="9" id="KW-0648">Protein biosynthesis</keyword>
<evidence type="ECO:0000256" key="10">
    <source>
        <dbReference type="ARBA" id="ARBA00023146"/>
    </source>
</evidence>
<dbReference type="InterPro" id="IPR036621">
    <property type="entry name" value="Anticodon-bd_dom_sf"/>
</dbReference>
<evidence type="ECO:0000256" key="9">
    <source>
        <dbReference type="ARBA" id="ARBA00022917"/>
    </source>
</evidence>
<keyword evidence="10" id="KW-0030">Aminoacyl-tRNA synthetase</keyword>
<dbReference type="EC" id="6.1.1.15" evidence="4"/>
<evidence type="ECO:0000313" key="14">
    <source>
        <dbReference type="EMBL" id="KAF7196534.1"/>
    </source>
</evidence>
<keyword evidence="8" id="KW-0067">ATP-binding</keyword>
<comment type="subunit">
    <text evidence="3">Homodimer.</text>
</comment>
<dbReference type="PROSITE" id="PS50862">
    <property type="entry name" value="AA_TRNA_LIGASE_II"/>
    <property type="match status" value="1"/>
</dbReference>
<dbReference type="InterPro" id="IPR004154">
    <property type="entry name" value="Anticodon-bd"/>
</dbReference>
<dbReference type="SUPFAM" id="SSF52954">
    <property type="entry name" value="Class II aaRS ABD-related"/>
    <property type="match status" value="1"/>
</dbReference>
<evidence type="ECO:0000256" key="4">
    <source>
        <dbReference type="ARBA" id="ARBA00012831"/>
    </source>
</evidence>
<evidence type="ECO:0000256" key="11">
    <source>
        <dbReference type="ARBA" id="ARBA00029731"/>
    </source>
</evidence>
<feature type="domain" description="Aminoacyl-transfer RNA synthetases class-II family profile" evidence="13">
    <location>
        <begin position="88"/>
        <end position="511"/>
    </location>
</feature>
<dbReference type="InterPro" id="IPR045864">
    <property type="entry name" value="aa-tRNA-synth_II/BPL/LPL"/>
</dbReference>
<dbReference type="Gene3D" id="3.40.50.800">
    <property type="entry name" value="Anticodon-binding domain"/>
    <property type="match status" value="1"/>
</dbReference>
<evidence type="ECO:0000256" key="3">
    <source>
        <dbReference type="ARBA" id="ARBA00011738"/>
    </source>
</evidence>
<dbReference type="Pfam" id="PF00587">
    <property type="entry name" value="tRNA-synt_2b"/>
    <property type="match status" value="1"/>
</dbReference>
<dbReference type="InterPro" id="IPR002316">
    <property type="entry name" value="Pro-tRNA-ligase_IIa"/>
</dbReference>
<dbReference type="GO" id="GO:0005739">
    <property type="term" value="C:mitochondrion"/>
    <property type="evidence" value="ECO:0007669"/>
    <property type="project" value="TreeGrafter"/>
</dbReference>
<protein>
    <recommendedName>
        <fullName evidence="4">proline--tRNA ligase</fullName>
        <ecNumber evidence="4">6.1.1.15</ecNumber>
    </recommendedName>
    <alternativeName>
        <fullName evidence="11">Prolyl-tRNA synthetase</fullName>
    </alternativeName>
</protein>